<reference evidence="6" key="1">
    <citation type="journal article" date="2014" name="Int. J. Syst. Evol. Microbiol.">
        <title>Complete genome sequence of Corynebacterium casei LMG S-19264T (=DSM 44701T), isolated from a smear-ripened cheese.</title>
        <authorList>
            <consortium name="US DOE Joint Genome Institute (JGI-PGF)"/>
            <person name="Walter F."/>
            <person name="Albersmeier A."/>
            <person name="Kalinowski J."/>
            <person name="Ruckert C."/>
        </authorList>
    </citation>
    <scope>NUCLEOTIDE SEQUENCE</scope>
    <source>
        <strain evidence="6">CGMCC 1.12777</strain>
    </source>
</reference>
<organism evidence="6 7">
    <name type="scientific">Pullulanibacillus pueri</name>
    <dbReference type="NCBI Taxonomy" id="1437324"/>
    <lineage>
        <taxon>Bacteria</taxon>
        <taxon>Bacillati</taxon>
        <taxon>Bacillota</taxon>
        <taxon>Bacilli</taxon>
        <taxon>Bacillales</taxon>
        <taxon>Sporolactobacillaceae</taxon>
        <taxon>Pullulanibacillus</taxon>
    </lineage>
</organism>
<gene>
    <name evidence="6" type="ORF">GCM10007096_41440</name>
</gene>
<dbReference type="Pfam" id="PF02910">
    <property type="entry name" value="Succ_DH_flav_C"/>
    <property type="match status" value="1"/>
</dbReference>
<dbReference type="EMBL" id="BMFV01000055">
    <property type="protein sequence ID" value="GGH88642.1"/>
    <property type="molecule type" value="Genomic_DNA"/>
</dbReference>
<feature type="domain" description="Fumarate reductase/succinate dehydrogenase flavoprotein-like C-terminal" evidence="5">
    <location>
        <begin position="453"/>
        <end position="541"/>
    </location>
</feature>
<evidence type="ECO:0000313" key="6">
    <source>
        <dbReference type="EMBL" id="GGH88642.1"/>
    </source>
</evidence>
<proteinExistence type="predicted"/>
<dbReference type="SUPFAM" id="SSF56425">
    <property type="entry name" value="Succinate dehydrogenase/fumarate reductase flavoprotein, catalytic domain"/>
    <property type="match status" value="1"/>
</dbReference>
<protein>
    <submittedName>
        <fullName evidence="6">Fumarate reductase subunit A</fullName>
    </submittedName>
</protein>
<evidence type="ECO:0000256" key="2">
    <source>
        <dbReference type="ARBA" id="ARBA00023002"/>
    </source>
</evidence>
<dbReference type="Gene3D" id="1.20.58.100">
    <property type="entry name" value="Fumarate reductase/succinate dehydrogenase flavoprotein-like, C-terminal domain"/>
    <property type="match status" value="1"/>
</dbReference>
<evidence type="ECO:0000256" key="1">
    <source>
        <dbReference type="ARBA" id="ARBA00022630"/>
    </source>
</evidence>
<dbReference type="PIRSF" id="PIRSF000171">
    <property type="entry name" value="SDHA_APRA_LASPO"/>
    <property type="match status" value="1"/>
</dbReference>
<dbReference type="InterPro" id="IPR027477">
    <property type="entry name" value="Succ_DH/fumarate_Rdtase_cat_sf"/>
</dbReference>
<dbReference type="InterPro" id="IPR003953">
    <property type="entry name" value="FAD-dep_OxRdtase_2_FAD-bd"/>
</dbReference>
<reference evidence="6" key="2">
    <citation type="submission" date="2020-09" db="EMBL/GenBank/DDBJ databases">
        <authorList>
            <person name="Sun Q."/>
            <person name="Zhou Y."/>
        </authorList>
    </citation>
    <scope>NUCLEOTIDE SEQUENCE</scope>
    <source>
        <strain evidence="6">CGMCC 1.12777</strain>
    </source>
</reference>
<dbReference type="Gene3D" id="3.50.50.60">
    <property type="entry name" value="FAD/NAD(P)-binding domain"/>
    <property type="match status" value="1"/>
</dbReference>
<keyword evidence="1" id="KW-0285">Flavoprotein</keyword>
<name>A0A8J3ENP6_9BACL</name>
<dbReference type="SUPFAM" id="SSF51905">
    <property type="entry name" value="FAD/NAD(P)-binding domain"/>
    <property type="match status" value="1"/>
</dbReference>
<accession>A0A8J3ENP6</accession>
<dbReference type="Pfam" id="PF00890">
    <property type="entry name" value="FAD_binding_2"/>
    <property type="match status" value="1"/>
</dbReference>
<feature type="domain" description="FAD-dependent oxidoreductase 2 FAD-binding" evidence="4">
    <location>
        <begin position="11"/>
        <end position="394"/>
    </location>
</feature>
<dbReference type="AlphaFoldDB" id="A0A8J3ENP6"/>
<dbReference type="SUPFAM" id="SSF46977">
    <property type="entry name" value="Succinate dehydrogenase/fumarate reductase flavoprotein C-terminal domain"/>
    <property type="match status" value="1"/>
</dbReference>
<dbReference type="InterPro" id="IPR037099">
    <property type="entry name" value="Fum_R/Succ_DH_flav-like_C_sf"/>
</dbReference>
<keyword evidence="7" id="KW-1185">Reference proteome</keyword>
<dbReference type="InterPro" id="IPR030664">
    <property type="entry name" value="SdhA/FrdA/AprA"/>
</dbReference>
<comment type="caution">
    <text evidence="6">The sequence shown here is derived from an EMBL/GenBank/DDBJ whole genome shotgun (WGS) entry which is preliminary data.</text>
</comment>
<dbReference type="GO" id="GO:0033765">
    <property type="term" value="F:steroid dehydrogenase activity, acting on the CH-CH group of donors"/>
    <property type="evidence" value="ECO:0007669"/>
    <property type="project" value="UniProtKB-ARBA"/>
</dbReference>
<evidence type="ECO:0000256" key="3">
    <source>
        <dbReference type="PIRSR" id="PIRSR000171-1"/>
    </source>
</evidence>
<dbReference type="PANTHER" id="PTHR11632">
    <property type="entry name" value="SUCCINATE DEHYDROGENASE 2 FLAVOPROTEIN SUBUNIT"/>
    <property type="match status" value="1"/>
</dbReference>
<dbReference type="RefSeq" id="WP_188499294.1">
    <property type="nucleotide sequence ID" value="NZ_BMFV01000055.1"/>
</dbReference>
<dbReference type="Proteomes" id="UP000656813">
    <property type="component" value="Unassembled WGS sequence"/>
</dbReference>
<feature type="active site" description="Proton acceptor" evidence="3">
    <location>
        <position position="291"/>
    </location>
</feature>
<evidence type="ECO:0000259" key="5">
    <source>
        <dbReference type="Pfam" id="PF02910"/>
    </source>
</evidence>
<keyword evidence="2" id="KW-0560">Oxidoreductase</keyword>
<dbReference type="InterPro" id="IPR036188">
    <property type="entry name" value="FAD/NAD-bd_sf"/>
</dbReference>
<dbReference type="InterPro" id="IPR015939">
    <property type="entry name" value="Fum_Rdtase/Succ_DH_flav-like_C"/>
</dbReference>
<evidence type="ECO:0000313" key="7">
    <source>
        <dbReference type="Proteomes" id="UP000656813"/>
    </source>
</evidence>
<dbReference type="PRINTS" id="PR00368">
    <property type="entry name" value="FADPNR"/>
</dbReference>
<dbReference type="Gene3D" id="3.90.700.10">
    <property type="entry name" value="Succinate dehydrogenase/fumarate reductase flavoprotein, catalytic domain"/>
    <property type="match status" value="1"/>
</dbReference>
<dbReference type="PANTHER" id="PTHR11632:SF51">
    <property type="entry name" value="SUCCINATE DEHYDROGENASE [UBIQUINONE] FLAVOPROTEIN SUBUNIT, MITOCHONDRIAL"/>
    <property type="match status" value="1"/>
</dbReference>
<evidence type="ECO:0000259" key="4">
    <source>
        <dbReference type="Pfam" id="PF00890"/>
    </source>
</evidence>
<sequence length="573" mass="63471">MVEHTQDYRSDVLVIGSGAAEMMAARTAADQGAQVILADKSLIGRGGATILAQMTVAVALGDAEEDDTDIHFHDTMEGGRGLSDPEIVRAIVEKGPEVILEVEKFGVRWAKTEDGKHSQVVSPGHSRKRCVYVDILNTGGATSNGLRKAIWREDKITRLRNVMITRLVKKGERVIGAVGFSMETMEPVSFSASQVILATGGLTEVYERNSASVNMTGDGFLLAAQAGSELRDMEMVQFFPIAHLFPPLVGIDPIMWDPFRYKLGGRLLNGNYEEFMDRYANEKAGKYTATRDMTSLAIFKEVEAGRGTPHGGAYLDFRMVPEDELRKGFGPVIDILLNQGVDLTKDLVEVAPMAHFMLGGIRVNKDMETTVPGLLACGELIYGMHGANRLSGNAITEALVTGKIAGETASRERNEPEDDKILKQEKEKEWSRLQAFWHHETSKGKSETPLELRRSIQKVMWQGAGPLRSEETLKEALEAILQLRQTCLQIDLEEQSHFGLPFVEKLEAYHMTFIGEAIIRGALERKESRGAHVRLDYSETLKQGFSSIFTFEGGQWQFKKEISPDHTVNKGVQ</sequence>